<dbReference type="OrthoDB" id="8836374at2759"/>
<accession>A0A6P8EVY0</accession>
<sequence>MDIRTVAFILCTLLEITNTHGAALPCGGVLNEPKGEFFSPNYPNSYPNKAHCTWSIQSTGNRIIELSFPFVNVEYVNWDADCSFDAISVYDGPVSDDRLLSRMCGNQTRVFNSTRNELTVVFTSDSTFPYKGFHASYSFVDVPVLPEYPTTEVIRPNPDPKDMKCGGELTEPKGEFFSPNYPKNYPINAKCTWSLKSTGNRIIGLTFPVVNLETDGLKDCRFDSVSVYDGPASGDRLLGRLCGTQNGDFNSTRNELTVVFSSDSSTTFSGFKAEYSFIDVPSLSEYPTPVPTEDPAEMCGSVLEEPKGEFFSPNYPDSYPNKANCTWSIQSTGDRIIELSFPFMQVEYRNWDADCRFDAISVYDGPVSDDRLLHRLCGNQTLSIKSTKNEMTVLFTSDSTFPYKGFHASYSFVDKA</sequence>
<keyword evidence="6" id="KW-1185">Reference proteome</keyword>
<organism evidence="6 7">
    <name type="scientific">Clupea harengus</name>
    <name type="common">Atlantic herring</name>
    <dbReference type="NCBI Taxonomy" id="7950"/>
    <lineage>
        <taxon>Eukaryota</taxon>
        <taxon>Metazoa</taxon>
        <taxon>Chordata</taxon>
        <taxon>Craniata</taxon>
        <taxon>Vertebrata</taxon>
        <taxon>Euteleostomi</taxon>
        <taxon>Actinopterygii</taxon>
        <taxon>Neopterygii</taxon>
        <taxon>Teleostei</taxon>
        <taxon>Clupei</taxon>
        <taxon>Clupeiformes</taxon>
        <taxon>Clupeoidei</taxon>
        <taxon>Clupeidae</taxon>
        <taxon>Clupea</taxon>
    </lineage>
</organism>
<evidence type="ECO:0000256" key="3">
    <source>
        <dbReference type="PROSITE-ProRule" id="PRU00059"/>
    </source>
</evidence>
<dbReference type="Pfam" id="PF00431">
    <property type="entry name" value="CUB"/>
    <property type="match status" value="3"/>
</dbReference>
<feature type="domain" description="CUB" evidence="5">
    <location>
        <begin position="26"/>
        <end position="140"/>
    </location>
</feature>
<name>A0A6P8EVY0_CLUHA</name>
<dbReference type="SUPFAM" id="SSF49854">
    <property type="entry name" value="Spermadhesin, CUB domain"/>
    <property type="match status" value="3"/>
</dbReference>
<dbReference type="KEGG" id="char:105905290"/>
<dbReference type="AlphaFoldDB" id="A0A6P8EVY0"/>
<reference evidence="7" key="1">
    <citation type="submission" date="2025-08" db="UniProtKB">
        <authorList>
            <consortium name="RefSeq"/>
        </authorList>
    </citation>
    <scope>IDENTIFICATION</scope>
</reference>
<dbReference type="Proteomes" id="UP000515152">
    <property type="component" value="Chromosome 1"/>
</dbReference>
<evidence type="ECO:0000256" key="4">
    <source>
        <dbReference type="SAM" id="SignalP"/>
    </source>
</evidence>
<dbReference type="Gene3D" id="2.60.120.290">
    <property type="entry name" value="Spermadhesin, CUB domain"/>
    <property type="match status" value="3"/>
</dbReference>
<dbReference type="SMART" id="SM00042">
    <property type="entry name" value="CUB"/>
    <property type="match status" value="3"/>
</dbReference>
<dbReference type="PANTHER" id="PTHR24251:SF50">
    <property type="entry name" value="ATTRACTIN-LIKE 1A"/>
    <property type="match status" value="1"/>
</dbReference>
<keyword evidence="1" id="KW-0677">Repeat</keyword>
<protein>
    <submittedName>
        <fullName evidence="7">Deleted in malignant brain tumors 1 protein-like</fullName>
    </submittedName>
</protein>
<feature type="domain" description="CUB" evidence="5">
    <location>
        <begin position="165"/>
        <end position="278"/>
    </location>
</feature>
<evidence type="ECO:0000313" key="7">
    <source>
        <dbReference type="RefSeq" id="XP_031420398.1"/>
    </source>
</evidence>
<comment type="caution">
    <text evidence="3">Lacks conserved residue(s) required for the propagation of feature annotation.</text>
</comment>
<feature type="domain" description="CUB" evidence="5">
    <location>
        <begin position="299"/>
        <end position="413"/>
    </location>
</feature>
<dbReference type="GeneID" id="105905290"/>
<dbReference type="InterPro" id="IPR000859">
    <property type="entry name" value="CUB_dom"/>
</dbReference>
<keyword evidence="4" id="KW-0732">Signal</keyword>
<feature type="chain" id="PRO_5028365474" evidence="4">
    <location>
        <begin position="22"/>
        <end position="416"/>
    </location>
</feature>
<dbReference type="PROSITE" id="PS01180">
    <property type="entry name" value="CUB"/>
    <property type="match status" value="3"/>
</dbReference>
<evidence type="ECO:0000313" key="6">
    <source>
        <dbReference type="Proteomes" id="UP000515152"/>
    </source>
</evidence>
<dbReference type="PANTHER" id="PTHR24251">
    <property type="entry name" value="OVOCHYMASE-RELATED"/>
    <property type="match status" value="1"/>
</dbReference>
<proteinExistence type="predicted"/>
<dbReference type="FunFam" id="2.60.120.290:FF:000013">
    <property type="entry name" value="Membrane frizzled-related protein"/>
    <property type="match status" value="3"/>
</dbReference>
<gene>
    <name evidence="7" type="primary">LOC105905290</name>
</gene>
<dbReference type="InterPro" id="IPR035914">
    <property type="entry name" value="Sperma_CUB_dom_sf"/>
</dbReference>
<dbReference type="CDD" id="cd00041">
    <property type="entry name" value="CUB"/>
    <property type="match status" value="3"/>
</dbReference>
<evidence type="ECO:0000256" key="1">
    <source>
        <dbReference type="ARBA" id="ARBA00022737"/>
    </source>
</evidence>
<feature type="signal peptide" evidence="4">
    <location>
        <begin position="1"/>
        <end position="21"/>
    </location>
</feature>
<keyword evidence="2" id="KW-1015">Disulfide bond</keyword>
<evidence type="ECO:0000259" key="5">
    <source>
        <dbReference type="PROSITE" id="PS01180"/>
    </source>
</evidence>
<dbReference type="RefSeq" id="XP_031420398.1">
    <property type="nucleotide sequence ID" value="XM_031564538.2"/>
</dbReference>
<evidence type="ECO:0000256" key="2">
    <source>
        <dbReference type="ARBA" id="ARBA00023157"/>
    </source>
</evidence>